<keyword evidence="2" id="KW-1133">Transmembrane helix</keyword>
<proteinExistence type="predicted"/>
<evidence type="ECO:0000313" key="3">
    <source>
        <dbReference type="Proteomes" id="UP000248480"/>
    </source>
</evidence>
<dbReference type="GeneID" id="101361015"/>
<accession>A0A2Y9R4Q2</accession>
<keyword evidence="3" id="KW-1185">Reference proteome</keyword>
<dbReference type="PANTHER" id="PTHR17384">
    <property type="entry name" value="P-SELECTIN GLYCOPROTEIN LIGAND-1"/>
    <property type="match status" value="1"/>
</dbReference>
<dbReference type="OrthoDB" id="8927116at2759"/>
<feature type="transmembrane region" description="Helical" evidence="2">
    <location>
        <begin position="480"/>
        <end position="502"/>
    </location>
</feature>
<dbReference type="STRING" id="127582.A0A2Y9R4Q2"/>
<dbReference type="FunCoup" id="A0A2Y9R4Q2">
    <property type="interactions" value="239"/>
</dbReference>
<name>A0A2Y9R4Q2_TRIMA</name>
<feature type="compositionally biased region" description="Basic and acidic residues" evidence="1">
    <location>
        <begin position="550"/>
        <end position="572"/>
    </location>
</feature>
<feature type="compositionally biased region" description="Low complexity" evidence="1">
    <location>
        <begin position="535"/>
        <end position="547"/>
    </location>
</feature>
<sequence>MVTLCVRERNAARSYAIFMIVGAMPLQLLLLLTLLGSGSNLQLPVTQKDGTREAPGQLLAQGQRQVNTSGYPDFFGEYDYEYIGTDSPEKPEHSLRAVTVSTEPPFLMETLGQRGPVGPGTPEPATVEPVTVQPATRDSAGLGSREAAAGDLSTELATQGSPKAQDPLSTGLATAIPSIPKTTSMELTTMEALSMGPTAREALTTEPATTGALSKEPTATVALSMEPATAEALSTGPTAREALTTEPATTGALSKEPTATVALSMEPATTEALSMGTTATEALSILFIGPAATEALTTEPAATGALSKEPTATVALSMEPATTEALSMGTTATEALSILFIGPAATEALTTEPAATGALSKEPTATVALSMEPAATEALSMGTTATEALSILFIRPAATEALSTEPAATEAPTTESATTRGPTMSFLLSSDPQSNITVAVNKPFDVSTKQWKNVQELSPSSSVTHSPTRGQDYNHVKQCLLAILILALVATIFLVCTVVLAIRLSRKNHTYPVRSYSPSEMVCISSLLPDGGEGPNPAAANGGLPNAKTQDPKPEPGESRDADDHTLHSFLP</sequence>
<evidence type="ECO:0000256" key="1">
    <source>
        <dbReference type="SAM" id="MobiDB-lite"/>
    </source>
</evidence>
<dbReference type="RefSeq" id="XP_023589502.1">
    <property type="nucleotide sequence ID" value="XM_023733734.1"/>
</dbReference>
<dbReference type="GO" id="GO:0005886">
    <property type="term" value="C:plasma membrane"/>
    <property type="evidence" value="ECO:0007669"/>
    <property type="project" value="TreeGrafter"/>
</dbReference>
<dbReference type="CTD" id="6404"/>
<reference evidence="4" key="1">
    <citation type="submission" date="2025-08" db="UniProtKB">
        <authorList>
            <consortium name="RefSeq"/>
        </authorList>
    </citation>
    <scope>IDENTIFICATION</scope>
</reference>
<dbReference type="PANTHER" id="PTHR17384:SF7">
    <property type="entry name" value="P-SELECTIN GLYCOPROTEIN LIGAND 1"/>
    <property type="match status" value="1"/>
</dbReference>
<keyword evidence="2" id="KW-0812">Transmembrane</keyword>
<dbReference type="Proteomes" id="UP000248480">
    <property type="component" value="Unplaced"/>
</dbReference>
<dbReference type="AlphaFoldDB" id="A0A2Y9R4Q2"/>
<feature type="region of interest" description="Disordered" evidence="1">
    <location>
        <begin position="402"/>
        <end position="421"/>
    </location>
</feature>
<dbReference type="GO" id="GO:0050901">
    <property type="term" value="P:leukocyte tethering or rolling"/>
    <property type="evidence" value="ECO:0007669"/>
    <property type="project" value="TreeGrafter"/>
</dbReference>
<gene>
    <name evidence="4" type="primary">SELPLG</name>
</gene>
<evidence type="ECO:0000313" key="4">
    <source>
        <dbReference type="RefSeq" id="XP_023589502.1"/>
    </source>
</evidence>
<feature type="compositionally biased region" description="Low complexity" evidence="1">
    <location>
        <begin position="402"/>
        <end position="419"/>
    </location>
</feature>
<protein>
    <submittedName>
        <fullName evidence="4">P-selectin glycoprotein ligand 1 isoform X1</fullName>
    </submittedName>
</protein>
<feature type="transmembrane region" description="Helical" evidence="2">
    <location>
        <begin position="12"/>
        <end position="35"/>
    </location>
</feature>
<feature type="region of interest" description="Disordered" evidence="1">
    <location>
        <begin position="115"/>
        <end position="174"/>
    </location>
</feature>
<feature type="region of interest" description="Disordered" evidence="1">
    <location>
        <begin position="532"/>
        <end position="572"/>
    </location>
</feature>
<organism evidence="3 4">
    <name type="scientific">Trichechus manatus latirostris</name>
    <name type="common">Florida manatee</name>
    <dbReference type="NCBI Taxonomy" id="127582"/>
    <lineage>
        <taxon>Eukaryota</taxon>
        <taxon>Metazoa</taxon>
        <taxon>Chordata</taxon>
        <taxon>Craniata</taxon>
        <taxon>Vertebrata</taxon>
        <taxon>Euteleostomi</taxon>
        <taxon>Mammalia</taxon>
        <taxon>Eutheria</taxon>
        <taxon>Afrotheria</taxon>
        <taxon>Sirenia</taxon>
        <taxon>Trichechidae</taxon>
        <taxon>Trichechus</taxon>
    </lineage>
</organism>
<evidence type="ECO:0000256" key="2">
    <source>
        <dbReference type="SAM" id="Phobius"/>
    </source>
</evidence>
<dbReference type="InterPro" id="IPR026195">
    <property type="entry name" value="PSGL-1"/>
</dbReference>
<dbReference type="InParanoid" id="A0A2Y9R4Q2"/>
<feature type="compositionally biased region" description="Polar residues" evidence="1">
    <location>
        <begin position="155"/>
        <end position="172"/>
    </location>
</feature>
<keyword evidence="2" id="KW-0472">Membrane</keyword>